<sequence length="412" mass="45166">MMINGALRPIAGSYDLWAAEALRRAEFDQANPGWNGTADKPPAEYQPLAFTAPQHLQGVPVPARKWIVSGWLPAGNVTLNYAAGGEGKTLLAQQLMTSVATGLRWIGLPVTQCRAMGLFCEDDDDEMHRRQDAINRSYGIQFNDLVDMRWTCPVGDDNTLIRFEADGSPVFTERYRDFREQALEFKPGFVVFDVAADLFGGNENVRQQVGQFLKHGLGSLALELGAGVLLNAHPSRAGISSGDLDGGSTGWNGAARSRWAMLTPSGEEGEPLDLDARILAKKKANYASRGDEIKLRWVEGVLVLDPKVMHGTVAGIGKGNAEAVFLALLDKIGTQGRHASDSRNSANFAPRLFSQHPDRHGFSKRDFEGAMNRLFASGQIRREHYGWASDKTFHIVHVDHFEDAKEALEGLP</sequence>
<organism evidence="1 2">
    <name type="scientific">Lichenicoccus roseus</name>
    <dbReference type="NCBI Taxonomy" id="2683649"/>
    <lineage>
        <taxon>Bacteria</taxon>
        <taxon>Pseudomonadati</taxon>
        <taxon>Pseudomonadota</taxon>
        <taxon>Alphaproteobacteria</taxon>
        <taxon>Acetobacterales</taxon>
        <taxon>Acetobacteraceae</taxon>
        <taxon>Lichenicoccus</taxon>
    </lineage>
</organism>
<reference evidence="1 2" key="1">
    <citation type="submission" date="2019-05" db="EMBL/GenBank/DDBJ databases">
        <authorList>
            <person name="Pankratov T."/>
            <person name="Grouzdev D."/>
        </authorList>
    </citation>
    <scope>NUCLEOTIDE SEQUENCE [LARGE SCALE GENOMIC DNA]</scope>
    <source>
        <strain evidence="1 2">KEBCLARHB70R</strain>
    </source>
</reference>
<gene>
    <name evidence="1" type="ORF">FE263_16320</name>
</gene>
<evidence type="ECO:0000313" key="1">
    <source>
        <dbReference type="EMBL" id="TLU71464.1"/>
    </source>
</evidence>
<dbReference type="InterPro" id="IPR027417">
    <property type="entry name" value="P-loop_NTPase"/>
</dbReference>
<comment type="caution">
    <text evidence="1">The sequence shown here is derived from an EMBL/GenBank/DDBJ whole genome shotgun (WGS) entry which is preliminary data.</text>
</comment>
<dbReference type="EMBL" id="VCDI01000006">
    <property type="protein sequence ID" value="TLU71464.1"/>
    <property type="molecule type" value="Genomic_DNA"/>
</dbReference>
<dbReference type="Pfam" id="PF13481">
    <property type="entry name" value="AAA_25"/>
    <property type="match status" value="1"/>
</dbReference>
<dbReference type="Gene3D" id="3.40.50.300">
    <property type="entry name" value="P-loop containing nucleotide triphosphate hydrolases"/>
    <property type="match status" value="1"/>
</dbReference>
<dbReference type="Proteomes" id="UP000305654">
    <property type="component" value="Unassembled WGS sequence"/>
</dbReference>
<name>A0A5R9J1F5_9PROT</name>
<proteinExistence type="predicted"/>
<keyword evidence="2" id="KW-1185">Reference proteome</keyword>
<protein>
    <submittedName>
        <fullName evidence="1">Uncharacterized protein</fullName>
    </submittedName>
</protein>
<dbReference type="RefSeq" id="WP_138327102.1">
    <property type="nucleotide sequence ID" value="NZ_VCDI01000006.1"/>
</dbReference>
<accession>A0A5R9J1F5</accession>
<dbReference type="SUPFAM" id="SSF52540">
    <property type="entry name" value="P-loop containing nucleoside triphosphate hydrolases"/>
    <property type="match status" value="1"/>
</dbReference>
<dbReference type="OrthoDB" id="9763644at2"/>
<dbReference type="AlphaFoldDB" id="A0A5R9J1F5"/>
<evidence type="ECO:0000313" key="2">
    <source>
        <dbReference type="Proteomes" id="UP000305654"/>
    </source>
</evidence>